<dbReference type="SUPFAM" id="SSF52317">
    <property type="entry name" value="Class I glutamine amidotransferase-like"/>
    <property type="match status" value="1"/>
</dbReference>
<organism evidence="2 3">
    <name type="scientific">Nocardioides pini</name>
    <dbReference type="NCBI Taxonomy" id="2975053"/>
    <lineage>
        <taxon>Bacteria</taxon>
        <taxon>Bacillati</taxon>
        <taxon>Actinomycetota</taxon>
        <taxon>Actinomycetes</taxon>
        <taxon>Propionibacteriales</taxon>
        <taxon>Nocardioidaceae</taxon>
        <taxon>Nocardioides</taxon>
    </lineage>
</organism>
<evidence type="ECO:0000313" key="2">
    <source>
        <dbReference type="EMBL" id="MCY4728288.1"/>
    </source>
</evidence>
<sequence length="435" mass="44855">MLPSRHILGPALAASSVLLASAVAVPPVGAAAGDGSQSQRHHGDRGSLVLVGGALGENAEIVQRIVDLADPDGAGPERARIAVVTAAAAPAENAAEASDPDLNNAAANGLYYTELFHRFGADTYAVPVDTSQDAFAGDAYGPDNADSGAVAEAVRRSTGVFFGGGDQTDYVRSLMRCRPAADEAYRSCRPTRVLTAVASVLRADGVVAGVSAGTTIQQGADMVTGGESYEAWRDGATPGYLEDGTRLGYLPHGGFGFFRQGLLDSHFGTWGRQARMIRLARDTGHRQVVGVDETTALVVDRATATGEVIGRNGVSVLEVEPDATSWSYLTRGDRVDLTSGEVTRAAGATDLAREGEGPAERPDAWDSIAGDDPGVYGLVDQATALVTSAATTATGATLETDPQFVTTLTVGPGTSAWRTTGGVSFAHLTLTIAPR</sequence>
<gene>
    <name evidence="2" type="ORF">NYO98_18555</name>
</gene>
<dbReference type="EMBL" id="JAPPUX010000005">
    <property type="protein sequence ID" value="MCY4728288.1"/>
    <property type="molecule type" value="Genomic_DNA"/>
</dbReference>
<dbReference type="PANTHER" id="PTHR36175:SF1">
    <property type="entry name" value="CYANOPHYCINASE"/>
    <property type="match status" value="1"/>
</dbReference>
<evidence type="ECO:0008006" key="4">
    <source>
        <dbReference type="Google" id="ProtNLM"/>
    </source>
</evidence>
<comment type="caution">
    <text evidence="2">The sequence shown here is derived from an EMBL/GenBank/DDBJ whole genome shotgun (WGS) entry which is preliminary data.</text>
</comment>
<dbReference type="Gene3D" id="3.40.50.880">
    <property type="match status" value="1"/>
</dbReference>
<name>A0ABT4CH42_9ACTN</name>
<dbReference type="Proteomes" id="UP001074726">
    <property type="component" value="Unassembled WGS sequence"/>
</dbReference>
<feature type="chain" id="PRO_5047255285" description="Cyanophycinase" evidence="1">
    <location>
        <begin position="31"/>
        <end position="435"/>
    </location>
</feature>
<evidence type="ECO:0000313" key="3">
    <source>
        <dbReference type="Proteomes" id="UP001074726"/>
    </source>
</evidence>
<evidence type="ECO:0000256" key="1">
    <source>
        <dbReference type="SAM" id="SignalP"/>
    </source>
</evidence>
<dbReference type="RefSeq" id="WP_268113268.1">
    <property type="nucleotide sequence ID" value="NZ_JAPPUX010000005.1"/>
</dbReference>
<accession>A0ABT4CH42</accession>
<keyword evidence="1" id="KW-0732">Signal</keyword>
<keyword evidence="3" id="KW-1185">Reference proteome</keyword>
<feature type="signal peptide" evidence="1">
    <location>
        <begin position="1"/>
        <end position="30"/>
    </location>
</feature>
<protein>
    <recommendedName>
        <fullName evidence="4">Cyanophycinase</fullName>
    </recommendedName>
</protein>
<dbReference type="InterPro" id="IPR029062">
    <property type="entry name" value="Class_I_gatase-like"/>
</dbReference>
<dbReference type="PANTHER" id="PTHR36175">
    <property type="entry name" value="CYANOPHYCINASE"/>
    <property type="match status" value="1"/>
</dbReference>
<proteinExistence type="predicted"/>
<reference evidence="2" key="1">
    <citation type="submission" date="2022-08" db="EMBL/GenBank/DDBJ databases">
        <title>Genome sequencing of Nocardioides sp. STR2.</title>
        <authorList>
            <person name="So Y."/>
        </authorList>
    </citation>
    <scope>NUCLEOTIDE SEQUENCE</scope>
    <source>
        <strain evidence="2">STR2</strain>
    </source>
</reference>